<gene>
    <name evidence="1" type="ORF">YP76_26405</name>
</gene>
<comment type="caution">
    <text evidence="1">The sequence shown here is derived from an EMBL/GenBank/DDBJ whole genome shotgun (WGS) entry which is preliminary data.</text>
</comment>
<dbReference type="Proteomes" id="UP000033874">
    <property type="component" value="Unassembled WGS sequence"/>
</dbReference>
<dbReference type="AlphaFoldDB" id="A0A0M3AGQ9"/>
<name>A0A0M3AGQ9_9SPHN</name>
<evidence type="ECO:0000313" key="2">
    <source>
        <dbReference type="Proteomes" id="UP000033874"/>
    </source>
</evidence>
<evidence type="ECO:0000313" key="1">
    <source>
        <dbReference type="EMBL" id="KKW89252.1"/>
    </source>
</evidence>
<proteinExistence type="predicted"/>
<reference evidence="1 2" key="1">
    <citation type="submission" date="2015-04" db="EMBL/GenBank/DDBJ databases">
        <title>Genome sequence of aromatic hydrocarbons-degrading Sphingobium chungbukense DJ77.</title>
        <authorList>
            <person name="Kim Y.-C."/>
            <person name="Chae J.-C."/>
        </authorList>
    </citation>
    <scope>NUCLEOTIDE SEQUENCE [LARGE SCALE GENOMIC DNA]</scope>
    <source>
        <strain evidence="1 2">DJ77</strain>
    </source>
</reference>
<sequence length="83" mass="8898">MADQQAAGPKTRFGLIIFVGVEIGEFAIGPVMKPCAFGAFARGEALPCIGSRSMGDLLVSVARRPRLRRRWRSAADLAASYMG</sequence>
<organism evidence="1 2">
    <name type="scientific">Sphingobium chungbukense</name>
    <dbReference type="NCBI Taxonomy" id="56193"/>
    <lineage>
        <taxon>Bacteria</taxon>
        <taxon>Pseudomonadati</taxon>
        <taxon>Pseudomonadota</taxon>
        <taxon>Alphaproteobacteria</taxon>
        <taxon>Sphingomonadales</taxon>
        <taxon>Sphingomonadaceae</taxon>
        <taxon>Sphingobium</taxon>
    </lineage>
</organism>
<dbReference type="PATRIC" id="fig|56193.3.peg.5582"/>
<keyword evidence="2" id="KW-1185">Reference proteome</keyword>
<protein>
    <submittedName>
        <fullName evidence="1">Uncharacterized protein</fullName>
    </submittedName>
</protein>
<dbReference type="EMBL" id="LBIC01000034">
    <property type="protein sequence ID" value="KKW89252.1"/>
    <property type="molecule type" value="Genomic_DNA"/>
</dbReference>
<accession>A0A0M3AGQ9</accession>